<dbReference type="AlphaFoldDB" id="A0A8S9ZNA2"/>
<keyword evidence="5" id="KW-0812">Transmembrane</keyword>
<dbReference type="PANTHER" id="PTHR12317:SF71">
    <property type="entry name" value="ACYLTRANSFERASE"/>
    <property type="match status" value="1"/>
</dbReference>
<evidence type="ECO:0000256" key="5">
    <source>
        <dbReference type="ARBA" id="ARBA00022692"/>
    </source>
</evidence>
<keyword evidence="10 11" id="KW-0012">Acyltransferase</keyword>
<keyword evidence="8" id="KW-0443">Lipid metabolism</keyword>
<dbReference type="EMBL" id="JABEBT010000055">
    <property type="protein sequence ID" value="KAF7634556.1"/>
    <property type="molecule type" value="Genomic_DNA"/>
</dbReference>
<keyword evidence="9" id="KW-0472">Membrane</keyword>
<keyword evidence="6" id="KW-0256">Endoplasmic reticulum</keyword>
<evidence type="ECO:0000256" key="3">
    <source>
        <dbReference type="ARBA" id="ARBA00022516"/>
    </source>
</evidence>
<comment type="caution">
    <text evidence="11">The sequence shown here is derived from an EMBL/GenBank/DDBJ whole genome shotgun (WGS) entry which is preliminary data.</text>
</comment>
<dbReference type="PANTHER" id="PTHR12317">
    <property type="entry name" value="DIACYLGLYCEROL O-ACYLTRANSFERASE"/>
    <property type="match status" value="1"/>
</dbReference>
<evidence type="ECO:0000256" key="1">
    <source>
        <dbReference type="ARBA" id="ARBA00004477"/>
    </source>
</evidence>
<reference evidence="11" key="1">
    <citation type="journal article" date="2020" name="Ecol. Evol.">
        <title>Genome structure and content of the rice root-knot nematode (Meloidogyne graminicola).</title>
        <authorList>
            <person name="Phan N.T."/>
            <person name="Danchin E.G.J."/>
            <person name="Klopp C."/>
            <person name="Perfus-Barbeoch L."/>
            <person name="Kozlowski D.K."/>
            <person name="Koutsovoulos G.D."/>
            <person name="Lopez-Roques C."/>
            <person name="Bouchez O."/>
            <person name="Zahm M."/>
            <person name="Besnard G."/>
            <person name="Bellafiore S."/>
        </authorList>
    </citation>
    <scope>NUCLEOTIDE SEQUENCE</scope>
    <source>
        <strain evidence="11">VN-18</strain>
    </source>
</reference>
<dbReference type="GO" id="GO:0004144">
    <property type="term" value="F:diacylglycerol O-acyltransferase activity"/>
    <property type="evidence" value="ECO:0007669"/>
    <property type="project" value="TreeGrafter"/>
</dbReference>
<evidence type="ECO:0000256" key="2">
    <source>
        <dbReference type="ARBA" id="ARBA00005420"/>
    </source>
</evidence>
<dbReference type="GO" id="GO:0019432">
    <property type="term" value="P:triglyceride biosynthetic process"/>
    <property type="evidence" value="ECO:0007669"/>
    <property type="project" value="TreeGrafter"/>
</dbReference>
<evidence type="ECO:0000256" key="10">
    <source>
        <dbReference type="ARBA" id="ARBA00023315"/>
    </source>
</evidence>
<keyword evidence="12" id="KW-1185">Reference proteome</keyword>
<accession>A0A8S9ZNA2</accession>
<name>A0A8S9ZNA2_9BILA</name>
<organism evidence="11 12">
    <name type="scientific">Meloidogyne graminicola</name>
    <dbReference type="NCBI Taxonomy" id="189291"/>
    <lineage>
        <taxon>Eukaryota</taxon>
        <taxon>Metazoa</taxon>
        <taxon>Ecdysozoa</taxon>
        <taxon>Nematoda</taxon>
        <taxon>Chromadorea</taxon>
        <taxon>Rhabditida</taxon>
        <taxon>Tylenchina</taxon>
        <taxon>Tylenchomorpha</taxon>
        <taxon>Tylenchoidea</taxon>
        <taxon>Meloidogynidae</taxon>
        <taxon>Meloidogyninae</taxon>
        <taxon>Meloidogyne</taxon>
    </lineage>
</organism>
<comment type="similarity">
    <text evidence="2">Belongs to the diacylglycerol acyltransferase family.</text>
</comment>
<dbReference type="GO" id="GO:0005789">
    <property type="term" value="C:endoplasmic reticulum membrane"/>
    <property type="evidence" value="ECO:0007669"/>
    <property type="project" value="UniProtKB-SubCell"/>
</dbReference>
<evidence type="ECO:0000256" key="7">
    <source>
        <dbReference type="ARBA" id="ARBA00022989"/>
    </source>
</evidence>
<keyword evidence="3" id="KW-0444">Lipid biosynthesis</keyword>
<keyword evidence="4" id="KW-0808">Transferase</keyword>
<comment type="subcellular location">
    <subcellularLocation>
        <location evidence="1">Endoplasmic reticulum membrane</location>
        <topology evidence="1">Multi-pass membrane protein</topology>
    </subcellularLocation>
</comment>
<dbReference type="CDD" id="cd07987">
    <property type="entry name" value="LPLAT_MGAT-like"/>
    <property type="match status" value="1"/>
</dbReference>
<evidence type="ECO:0000313" key="12">
    <source>
        <dbReference type="Proteomes" id="UP000605970"/>
    </source>
</evidence>
<sequence>MGNLSNFCCLATYLSSILYQILVDCLPLCTLVFYDFETPARGSRNWSWYKNSSIWEYFASYFPLKLVKTSELPTDRNYIMGCHPHGILSIGAFTHLSTSATGFSEKFPGIKSNILTLNGQFWFPFRREIGIGLGGVECSSKSLKFLLKNPKGGALAGIVIGGAEELLDAKPGNFDLNILGRLGFCRIALETGASLVPSFSFGENDVYDQYTYPRDSRPRKIQRFIKKCFGVCFPLLFGYSWYLPLMPKEEADNNCYRNPHQCGTNYSPYKRTNS</sequence>
<gene>
    <name evidence="11" type="ORF">Mgra_00006004</name>
</gene>
<keyword evidence="7" id="KW-1133">Transmembrane helix</keyword>
<evidence type="ECO:0000256" key="4">
    <source>
        <dbReference type="ARBA" id="ARBA00022679"/>
    </source>
</evidence>
<proteinExistence type="inferred from homology"/>
<evidence type="ECO:0000256" key="9">
    <source>
        <dbReference type="ARBA" id="ARBA00023136"/>
    </source>
</evidence>
<dbReference type="Pfam" id="PF03982">
    <property type="entry name" value="DAGAT"/>
    <property type="match status" value="1"/>
</dbReference>
<dbReference type="Proteomes" id="UP000605970">
    <property type="component" value="Unassembled WGS sequence"/>
</dbReference>
<evidence type="ECO:0000256" key="6">
    <source>
        <dbReference type="ARBA" id="ARBA00022824"/>
    </source>
</evidence>
<evidence type="ECO:0000313" key="11">
    <source>
        <dbReference type="EMBL" id="KAF7634556.1"/>
    </source>
</evidence>
<dbReference type="InterPro" id="IPR007130">
    <property type="entry name" value="DAGAT"/>
</dbReference>
<dbReference type="OrthoDB" id="264532at2759"/>
<protein>
    <submittedName>
        <fullName evidence="11">Diacylglycerol acyltransferase</fullName>
    </submittedName>
</protein>
<evidence type="ECO:0000256" key="8">
    <source>
        <dbReference type="ARBA" id="ARBA00023098"/>
    </source>
</evidence>